<dbReference type="Proteomes" id="UP001152523">
    <property type="component" value="Unassembled WGS sequence"/>
</dbReference>
<gene>
    <name evidence="2" type="ORF">CEPIT_LOCUS7644</name>
</gene>
<proteinExistence type="predicted"/>
<evidence type="ECO:0000313" key="3">
    <source>
        <dbReference type="Proteomes" id="UP001152523"/>
    </source>
</evidence>
<feature type="transmembrane region" description="Helical" evidence="1">
    <location>
        <begin position="21"/>
        <end position="40"/>
    </location>
</feature>
<evidence type="ECO:0000313" key="2">
    <source>
        <dbReference type="EMBL" id="CAH9081323.1"/>
    </source>
</evidence>
<comment type="caution">
    <text evidence="2">The sequence shown here is derived from an EMBL/GenBank/DDBJ whole genome shotgun (WGS) entry which is preliminary data.</text>
</comment>
<evidence type="ECO:0000256" key="1">
    <source>
        <dbReference type="SAM" id="Phobius"/>
    </source>
</evidence>
<keyword evidence="1" id="KW-0472">Membrane</keyword>
<accession>A0AAV0CN32</accession>
<dbReference type="AlphaFoldDB" id="A0AAV0CN32"/>
<keyword evidence="1" id="KW-0812">Transmembrane</keyword>
<keyword evidence="1" id="KW-1133">Transmembrane helix</keyword>
<dbReference type="EMBL" id="CAMAPF010000036">
    <property type="protein sequence ID" value="CAH9081323.1"/>
    <property type="molecule type" value="Genomic_DNA"/>
</dbReference>
<name>A0AAV0CN32_9ASTE</name>
<reference evidence="2" key="1">
    <citation type="submission" date="2022-07" db="EMBL/GenBank/DDBJ databases">
        <authorList>
            <person name="Macas J."/>
            <person name="Novak P."/>
            <person name="Neumann P."/>
        </authorList>
    </citation>
    <scope>NUCLEOTIDE SEQUENCE</scope>
</reference>
<protein>
    <recommendedName>
        <fullName evidence="4">Secreted protein</fullName>
    </recommendedName>
</protein>
<keyword evidence="3" id="KW-1185">Reference proteome</keyword>
<organism evidence="2 3">
    <name type="scientific">Cuscuta epithymum</name>
    <dbReference type="NCBI Taxonomy" id="186058"/>
    <lineage>
        <taxon>Eukaryota</taxon>
        <taxon>Viridiplantae</taxon>
        <taxon>Streptophyta</taxon>
        <taxon>Embryophyta</taxon>
        <taxon>Tracheophyta</taxon>
        <taxon>Spermatophyta</taxon>
        <taxon>Magnoliopsida</taxon>
        <taxon>eudicotyledons</taxon>
        <taxon>Gunneridae</taxon>
        <taxon>Pentapetalae</taxon>
        <taxon>asterids</taxon>
        <taxon>lamiids</taxon>
        <taxon>Solanales</taxon>
        <taxon>Convolvulaceae</taxon>
        <taxon>Cuscuteae</taxon>
        <taxon>Cuscuta</taxon>
        <taxon>Cuscuta subgen. Cuscuta</taxon>
    </lineage>
</organism>
<sequence length="112" mass="12979">MDFKLLFARFLRIIIRCFGSLYFLNFCLFLASFCMVVYGLKTACFNDVYLLAKHVWRNKKMDNTLVDRMNGVLAQCTSKERTVSSRFREPTLLIPTQGCPKPILALLHTVFS</sequence>
<evidence type="ECO:0008006" key="4">
    <source>
        <dbReference type="Google" id="ProtNLM"/>
    </source>
</evidence>